<protein>
    <submittedName>
        <fullName evidence="1">Uncharacterized protein</fullName>
    </submittedName>
</protein>
<name>A0ABD2J5A0_9BILA</name>
<keyword evidence="2" id="KW-1185">Reference proteome</keyword>
<dbReference type="Proteomes" id="UP001620626">
    <property type="component" value="Unassembled WGS sequence"/>
</dbReference>
<proteinExistence type="predicted"/>
<gene>
    <name evidence="1" type="ORF">niasHT_037402</name>
</gene>
<dbReference type="AlphaFoldDB" id="A0ABD2J5A0"/>
<accession>A0ABD2J5A0</accession>
<organism evidence="1 2">
    <name type="scientific">Heterodera trifolii</name>
    <dbReference type="NCBI Taxonomy" id="157864"/>
    <lineage>
        <taxon>Eukaryota</taxon>
        <taxon>Metazoa</taxon>
        <taxon>Ecdysozoa</taxon>
        <taxon>Nematoda</taxon>
        <taxon>Chromadorea</taxon>
        <taxon>Rhabditida</taxon>
        <taxon>Tylenchina</taxon>
        <taxon>Tylenchomorpha</taxon>
        <taxon>Tylenchoidea</taxon>
        <taxon>Heteroderidae</taxon>
        <taxon>Heteroderinae</taxon>
        <taxon>Heterodera</taxon>
    </lineage>
</organism>
<comment type="caution">
    <text evidence="1">The sequence shown here is derived from an EMBL/GenBank/DDBJ whole genome shotgun (WGS) entry which is preliminary data.</text>
</comment>
<evidence type="ECO:0000313" key="2">
    <source>
        <dbReference type="Proteomes" id="UP001620626"/>
    </source>
</evidence>
<reference evidence="1 2" key="1">
    <citation type="submission" date="2024-10" db="EMBL/GenBank/DDBJ databases">
        <authorList>
            <person name="Kim D."/>
        </authorList>
    </citation>
    <scope>NUCLEOTIDE SEQUENCE [LARGE SCALE GENOMIC DNA]</scope>
    <source>
        <strain evidence="1">BH-2024</strain>
    </source>
</reference>
<sequence length="111" mass="12298">MVPWWSSNPSTLNSSMESIEGAAVGEQHRHVRPVHAIPPAADEFDGIVVVGQGVTATAATETDFVPCSTATLTQSIERIFGNLQQQQMYVYELLGLFFWLNGNSYKRELVR</sequence>
<evidence type="ECO:0000313" key="1">
    <source>
        <dbReference type="EMBL" id="KAL3085661.1"/>
    </source>
</evidence>
<dbReference type="EMBL" id="JBICBT010001056">
    <property type="protein sequence ID" value="KAL3085661.1"/>
    <property type="molecule type" value="Genomic_DNA"/>
</dbReference>